<name>A0AAD4UCK9_OVIAM</name>
<evidence type="ECO:0000313" key="1">
    <source>
        <dbReference type="EMBL" id="KAI4542204.1"/>
    </source>
</evidence>
<sequence length="218" mass="24361">MLYYKVLAAKESEAVEATPQDTLGPPLANIRTFDAIVFIFFEAVECVFKQTLIVQERAAPVEKVEEEEGDLSSDPPLNLMGNLSEALNLTTHGNYPTADGPNGSYFQMKNTLNHVVDRIPSGLAIISRAEMETSVISDSDKNLAMLHEAIKTVLSLPFHFINIRVNPMCLDYFMHLMKPYVDFEYAKHNKTPVLLFEMITVKGEQHGKKVSSAIPFVP</sequence>
<gene>
    <name evidence="1" type="ORF">MG293_007583</name>
</gene>
<evidence type="ECO:0000313" key="2">
    <source>
        <dbReference type="Proteomes" id="UP001214576"/>
    </source>
</evidence>
<dbReference type="AlphaFoldDB" id="A0AAD4UCK9"/>
<reference evidence="1" key="1">
    <citation type="submission" date="2022-03" db="EMBL/GenBank/DDBJ databases">
        <title>Genomic analyses of argali, domestic sheep and their hybrids provide insights into chromosomal evolution, heterosis and genetic basis of agronomic traits.</title>
        <authorList>
            <person name="Li M."/>
        </authorList>
    </citation>
    <scope>NUCLEOTIDE SEQUENCE</scope>
    <source>
        <strain evidence="1">CAU-MHL-2022a</strain>
        <tissue evidence="1">Skin</tissue>
    </source>
</reference>
<accession>A0AAD4UCK9</accession>
<protein>
    <submittedName>
        <fullName evidence="1">Uncharacterized protein</fullName>
    </submittedName>
</protein>
<keyword evidence="2" id="KW-1185">Reference proteome</keyword>
<proteinExistence type="predicted"/>
<dbReference type="EMBL" id="JAKZEL010000007">
    <property type="protein sequence ID" value="KAI4542204.1"/>
    <property type="molecule type" value="Genomic_DNA"/>
</dbReference>
<dbReference type="Proteomes" id="UP001214576">
    <property type="component" value="Unassembled WGS sequence"/>
</dbReference>
<comment type="caution">
    <text evidence="1">The sequence shown here is derived from an EMBL/GenBank/DDBJ whole genome shotgun (WGS) entry which is preliminary data.</text>
</comment>
<organism evidence="1 2">
    <name type="scientific">Ovis ammon polii</name>
    <dbReference type="NCBI Taxonomy" id="230172"/>
    <lineage>
        <taxon>Eukaryota</taxon>
        <taxon>Metazoa</taxon>
        <taxon>Chordata</taxon>
        <taxon>Craniata</taxon>
        <taxon>Vertebrata</taxon>
        <taxon>Euteleostomi</taxon>
        <taxon>Mammalia</taxon>
        <taxon>Eutheria</taxon>
        <taxon>Laurasiatheria</taxon>
        <taxon>Artiodactyla</taxon>
        <taxon>Ruminantia</taxon>
        <taxon>Pecora</taxon>
        <taxon>Bovidae</taxon>
        <taxon>Caprinae</taxon>
        <taxon>Ovis</taxon>
    </lineage>
</organism>